<reference evidence="1" key="1">
    <citation type="submission" date="2020-07" db="EMBL/GenBank/DDBJ databases">
        <title>Multicomponent nature underlies the extraordinary mechanical properties of spider dragline silk.</title>
        <authorList>
            <person name="Kono N."/>
            <person name="Nakamura H."/>
            <person name="Mori M."/>
            <person name="Yoshida Y."/>
            <person name="Ohtoshi R."/>
            <person name="Malay A.D."/>
            <person name="Moran D.A.P."/>
            <person name="Tomita M."/>
            <person name="Numata K."/>
            <person name="Arakawa K."/>
        </authorList>
    </citation>
    <scope>NUCLEOTIDE SEQUENCE</scope>
</reference>
<dbReference type="AlphaFoldDB" id="A0A8X6L0X5"/>
<dbReference type="Proteomes" id="UP000887116">
    <property type="component" value="Unassembled WGS sequence"/>
</dbReference>
<evidence type="ECO:0000313" key="2">
    <source>
        <dbReference type="Proteomes" id="UP000887116"/>
    </source>
</evidence>
<protein>
    <submittedName>
        <fullName evidence="1">Uncharacterized protein</fullName>
    </submittedName>
</protein>
<keyword evidence="2" id="KW-1185">Reference proteome</keyword>
<name>A0A8X6L0X5_TRICU</name>
<proteinExistence type="predicted"/>
<dbReference type="OrthoDB" id="10295521at2759"/>
<sequence>MLHFYNVIFVNEIYGACRIDLTTDLEAEPDKEAQYAHLSATTFLLHHKLILCGLEFDYSQDHKHVKIHTDLDLLSHCNSPFSPMCLLKKMIAQNLCRV</sequence>
<gene>
    <name evidence="1" type="ORF">TNCT_107651</name>
</gene>
<organism evidence="1 2">
    <name type="scientific">Trichonephila clavata</name>
    <name type="common">Joro spider</name>
    <name type="synonym">Nephila clavata</name>
    <dbReference type="NCBI Taxonomy" id="2740835"/>
    <lineage>
        <taxon>Eukaryota</taxon>
        <taxon>Metazoa</taxon>
        <taxon>Ecdysozoa</taxon>
        <taxon>Arthropoda</taxon>
        <taxon>Chelicerata</taxon>
        <taxon>Arachnida</taxon>
        <taxon>Araneae</taxon>
        <taxon>Araneomorphae</taxon>
        <taxon>Entelegynae</taxon>
        <taxon>Araneoidea</taxon>
        <taxon>Nephilidae</taxon>
        <taxon>Trichonephila</taxon>
    </lineage>
</organism>
<dbReference type="EMBL" id="BMAO01014237">
    <property type="protein sequence ID" value="GFQ93695.1"/>
    <property type="molecule type" value="Genomic_DNA"/>
</dbReference>
<comment type="caution">
    <text evidence="1">The sequence shown here is derived from an EMBL/GenBank/DDBJ whole genome shotgun (WGS) entry which is preliminary data.</text>
</comment>
<accession>A0A8X6L0X5</accession>
<evidence type="ECO:0000313" key="1">
    <source>
        <dbReference type="EMBL" id="GFQ93695.1"/>
    </source>
</evidence>